<proteinExistence type="predicted"/>
<protein>
    <submittedName>
        <fullName evidence="1">Uncharacterized protein</fullName>
    </submittedName>
</protein>
<evidence type="ECO:0000313" key="2">
    <source>
        <dbReference type="Proteomes" id="UP000070533"/>
    </source>
</evidence>
<organism evidence="1 2">
    <name type="scientific">Prevotella corporis</name>
    <dbReference type="NCBI Taxonomy" id="28128"/>
    <lineage>
        <taxon>Bacteria</taxon>
        <taxon>Pseudomonadati</taxon>
        <taxon>Bacteroidota</taxon>
        <taxon>Bacteroidia</taxon>
        <taxon>Bacteroidales</taxon>
        <taxon>Prevotellaceae</taxon>
        <taxon>Prevotella</taxon>
    </lineage>
</organism>
<name>A0A133PWG0_9BACT</name>
<dbReference type="AlphaFoldDB" id="A0A133PWG0"/>
<dbReference type="PATRIC" id="fig|28128.5.peg.2349"/>
<keyword evidence="2" id="KW-1185">Reference proteome</keyword>
<dbReference type="RefSeq" id="WP_060941163.1">
    <property type="nucleotide sequence ID" value="NZ_JAIHUT010000116.1"/>
</dbReference>
<dbReference type="STRING" id="28128.HMPREF3226_02282"/>
<comment type="caution">
    <text evidence="1">The sequence shown here is derived from an EMBL/GenBank/DDBJ whole genome shotgun (WGS) entry which is preliminary data.</text>
</comment>
<dbReference type="Proteomes" id="UP000070533">
    <property type="component" value="Unassembled WGS sequence"/>
</dbReference>
<dbReference type="OrthoDB" id="10000898at2"/>
<accession>A0A133PWG0</accession>
<sequence length="192" mass="22573">MKYYKFLLAIALLFCNVSKGQIRFEIKTQKNISGVDKKNSPVGSYLYTIKNKTEQNQLIFFIEENNETLPCVELLKRKLLRRYDDFSFSMIEWEPNMTIEKNNIVTPKLFVKILAPKRKFTIIVPFFNNEDEDVALKVPLHLLVCPESVFSSNMIEMPHFRENLQSYDFAYHSNNVVICASMLKLFILQKNE</sequence>
<evidence type="ECO:0000313" key="1">
    <source>
        <dbReference type="EMBL" id="KXA33846.1"/>
    </source>
</evidence>
<reference evidence="2" key="1">
    <citation type="submission" date="2016-01" db="EMBL/GenBank/DDBJ databases">
        <authorList>
            <person name="Mitreva M."/>
            <person name="Pepin K.H."/>
            <person name="Mihindukulasuriya K.A."/>
            <person name="Fulton R."/>
            <person name="Fronick C."/>
            <person name="O'Laughlin M."/>
            <person name="Miner T."/>
            <person name="Herter B."/>
            <person name="Rosa B.A."/>
            <person name="Cordes M."/>
            <person name="Tomlinson C."/>
            <person name="Wollam A."/>
            <person name="Palsikar V.B."/>
            <person name="Mardis E.R."/>
            <person name="Wilson R.K."/>
        </authorList>
    </citation>
    <scope>NUCLEOTIDE SEQUENCE [LARGE SCALE GENOMIC DNA]</scope>
    <source>
        <strain evidence="2">MJR7716</strain>
    </source>
</reference>
<gene>
    <name evidence="1" type="ORF">HMPREF3226_02282</name>
</gene>
<dbReference type="EMBL" id="LRQG01000214">
    <property type="protein sequence ID" value="KXA33846.1"/>
    <property type="molecule type" value="Genomic_DNA"/>
</dbReference>